<dbReference type="OrthoDB" id="5175656at2759"/>
<gene>
    <name evidence="3" type="ORF">Slin15195_G029110</name>
</gene>
<dbReference type="EMBL" id="CP099419">
    <property type="protein sequence ID" value="USW49592.1"/>
    <property type="molecule type" value="Genomic_DNA"/>
</dbReference>
<dbReference type="GO" id="GO:0016805">
    <property type="term" value="F:dipeptidase activity"/>
    <property type="evidence" value="ECO:0007669"/>
    <property type="project" value="InterPro"/>
</dbReference>
<evidence type="ECO:0000256" key="1">
    <source>
        <dbReference type="ARBA" id="ARBA00005705"/>
    </source>
</evidence>
<proteinExistence type="inferred from homology"/>
<dbReference type="Proteomes" id="UP001056384">
    <property type="component" value="Chromosome 2"/>
</dbReference>
<evidence type="ECO:0000313" key="3">
    <source>
        <dbReference type="EMBL" id="USW49592.1"/>
    </source>
</evidence>
<name>A0A9Q9EH71_9PEZI</name>
<evidence type="ECO:0000256" key="2">
    <source>
        <dbReference type="SAM" id="SignalP"/>
    </source>
</evidence>
<evidence type="ECO:0000313" key="4">
    <source>
        <dbReference type="Proteomes" id="UP001056384"/>
    </source>
</evidence>
<comment type="similarity">
    <text evidence="1">Belongs to the peptidase C69 family. Secernin subfamily.</text>
</comment>
<feature type="chain" id="PRO_5040162809" evidence="2">
    <location>
        <begin position="30"/>
        <end position="484"/>
    </location>
</feature>
<keyword evidence="2" id="KW-0732">Signal</keyword>
<organism evidence="3 4">
    <name type="scientific">Septoria linicola</name>
    <dbReference type="NCBI Taxonomy" id="215465"/>
    <lineage>
        <taxon>Eukaryota</taxon>
        <taxon>Fungi</taxon>
        <taxon>Dikarya</taxon>
        <taxon>Ascomycota</taxon>
        <taxon>Pezizomycotina</taxon>
        <taxon>Dothideomycetes</taxon>
        <taxon>Dothideomycetidae</taxon>
        <taxon>Mycosphaerellales</taxon>
        <taxon>Mycosphaerellaceae</taxon>
        <taxon>Septoria</taxon>
    </lineage>
</organism>
<feature type="signal peptide" evidence="2">
    <location>
        <begin position="1"/>
        <end position="29"/>
    </location>
</feature>
<accession>A0A9Q9EH71</accession>
<dbReference type="PANTHER" id="PTHR12994">
    <property type="entry name" value="SECERNIN"/>
    <property type="match status" value="1"/>
</dbReference>
<dbReference type="Gene3D" id="3.60.60.10">
    <property type="entry name" value="Penicillin V Acylase, Chain A"/>
    <property type="match status" value="1"/>
</dbReference>
<reference evidence="3" key="1">
    <citation type="submission" date="2022-06" db="EMBL/GenBank/DDBJ databases">
        <title>Complete genome sequences of two strains of the flax pathogen Septoria linicola.</title>
        <authorList>
            <person name="Lapalu N."/>
            <person name="Simon A."/>
            <person name="Demenou B."/>
            <person name="Paumier D."/>
            <person name="Guillot M.-P."/>
            <person name="Gout L."/>
            <person name="Valade R."/>
        </authorList>
    </citation>
    <scope>NUCLEOTIDE SEQUENCE</scope>
    <source>
        <strain evidence="3">SE15195</strain>
    </source>
</reference>
<dbReference type="InterPro" id="IPR005322">
    <property type="entry name" value="Peptidase_C69"/>
</dbReference>
<protein>
    <submittedName>
        <fullName evidence="3">Peptidase C69, dipeptidase A</fullName>
    </submittedName>
</protein>
<dbReference type="PANTHER" id="PTHR12994:SF17">
    <property type="entry name" value="LD30995P"/>
    <property type="match status" value="1"/>
</dbReference>
<dbReference type="GO" id="GO:0006508">
    <property type="term" value="P:proteolysis"/>
    <property type="evidence" value="ECO:0007669"/>
    <property type="project" value="InterPro"/>
</dbReference>
<dbReference type="Pfam" id="PF03577">
    <property type="entry name" value="Peptidase_C69"/>
    <property type="match status" value="1"/>
</dbReference>
<sequence length="484" mass="53256">MPGLVTLPGAAAALHVLLHLVNPAAGSYAFYVGKDLTADGSVMVGGTGEEVSSHWLEVFPAKDHAANATITVGVTEDAVLPGELIQIPQVSHTFRYMSMEYSDFEGFPAPLTNGGLNEKGVTVRDVWAETRTELWDMTPNPQRGLQYSDLARVVLERAANARQGVEIIGDLIARHGYSDYGGNSHLIADADEGWVVWEFAGGQGLWAAERLGSDVVRVLYPGYIEDFPVNYETNDTNHMGSPNLVSFAVEQGWWNESSSDPFNICKVYGLQGNYTARDGGFKYMSQAALEEATLAMASLTEEKLIERVRDYRISDDEAGYGQVVSLKAGTDPDLLRIWNAPTSSVTAPFQPWWLGVNEVPPEYGQHRYLTTGASSSFLNTDFQLQEASDFAGRIFKQALYYTCSSPDSYLPIVQDTLKGVENASRTDVGVYEKAAQLLIDAGDREGAKQLLTSFSLARAWKQPQQPMRVRRRRTSQSVTWQVVV</sequence>
<dbReference type="GO" id="GO:0070004">
    <property type="term" value="F:cysteine-type exopeptidase activity"/>
    <property type="evidence" value="ECO:0007669"/>
    <property type="project" value="InterPro"/>
</dbReference>
<keyword evidence="4" id="KW-1185">Reference proteome</keyword>
<dbReference type="AlphaFoldDB" id="A0A9Q9EH71"/>